<dbReference type="eggNOG" id="KOG0320">
    <property type="taxonomic scope" value="Eukaryota"/>
</dbReference>
<sequence>MSRRSSSGVIDLTSSSRSHRYVDPSSQQGLAPHIDTSNEPRGTKRRRLYGDDIPGSEFASSSNDPHQTSSLEEDENIESVDLTEVNDDTALARTLAKQREDAIKAQTATGDREGRTTLTATKCAICMDTPTDATTTIPYDTRKDVLKVRQGNLLEGNVLRVVNFFQGEKPQGGSETSFRYSLSSEHHHEGTGFCLKGTTSTYLDIEG</sequence>
<dbReference type="AlphaFoldDB" id="B8M1M9"/>
<dbReference type="EMBL" id="EQ962653">
    <property type="protein sequence ID" value="EED22116.1"/>
    <property type="molecule type" value="Genomic_DNA"/>
</dbReference>
<organism evidence="2 3">
    <name type="scientific">Talaromyces stipitatus (strain ATCC 10500 / CBS 375.48 / QM 6759 / NRRL 1006)</name>
    <name type="common">Penicillium stipitatum</name>
    <dbReference type="NCBI Taxonomy" id="441959"/>
    <lineage>
        <taxon>Eukaryota</taxon>
        <taxon>Fungi</taxon>
        <taxon>Dikarya</taxon>
        <taxon>Ascomycota</taxon>
        <taxon>Pezizomycotina</taxon>
        <taxon>Eurotiomycetes</taxon>
        <taxon>Eurotiomycetidae</taxon>
        <taxon>Eurotiales</taxon>
        <taxon>Trichocomaceae</taxon>
        <taxon>Talaromyces</taxon>
        <taxon>Talaromyces sect. Talaromyces</taxon>
    </lineage>
</organism>
<evidence type="ECO:0000313" key="2">
    <source>
        <dbReference type="EMBL" id="EED22116.1"/>
    </source>
</evidence>
<keyword evidence="3" id="KW-1185">Reference proteome</keyword>
<dbReference type="OrthoDB" id="6270329at2759"/>
<dbReference type="Proteomes" id="UP000001745">
    <property type="component" value="Unassembled WGS sequence"/>
</dbReference>
<dbReference type="PhylomeDB" id="B8M1M9"/>
<gene>
    <name evidence="2" type="ORF">TSTA_093620</name>
</gene>
<dbReference type="GeneID" id="8102606"/>
<feature type="compositionally biased region" description="Polar residues" evidence="1">
    <location>
        <begin position="24"/>
        <end position="35"/>
    </location>
</feature>
<dbReference type="VEuPathDB" id="FungiDB:TSTA_093620"/>
<protein>
    <submittedName>
        <fullName evidence="2">Uncharacterized protein</fullName>
    </submittedName>
</protein>
<dbReference type="HOGENOM" id="CLU_1327160_0_0_1"/>
<proteinExistence type="predicted"/>
<dbReference type="STRING" id="441959.B8M1M9"/>
<feature type="compositionally biased region" description="Polar residues" evidence="1">
    <location>
        <begin position="58"/>
        <end position="70"/>
    </location>
</feature>
<dbReference type="RefSeq" id="XP_002479079.1">
    <property type="nucleotide sequence ID" value="XM_002479034.1"/>
</dbReference>
<evidence type="ECO:0000256" key="1">
    <source>
        <dbReference type="SAM" id="MobiDB-lite"/>
    </source>
</evidence>
<feature type="region of interest" description="Disordered" evidence="1">
    <location>
        <begin position="1"/>
        <end position="78"/>
    </location>
</feature>
<accession>B8M1M9</accession>
<evidence type="ECO:0000313" key="3">
    <source>
        <dbReference type="Proteomes" id="UP000001745"/>
    </source>
</evidence>
<dbReference type="InParanoid" id="B8M1M9"/>
<feature type="compositionally biased region" description="Polar residues" evidence="1">
    <location>
        <begin position="1"/>
        <end position="16"/>
    </location>
</feature>
<reference evidence="3" key="1">
    <citation type="journal article" date="2015" name="Genome Announc.">
        <title>Genome sequence of the AIDS-associated pathogen Penicillium marneffei (ATCC18224) and its near taxonomic relative Talaromyces stipitatus (ATCC10500).</title>
        <authorList>
            <person name="Nierman W.C."/>
            <person name="Fedorova-Abrams N.D."/>
            <person name="Andrianopoulos A."/>
        </authorList>
    </citation>
    <scope>NUCLEOTIDE SEQUENCE [LARGE SCALE GENOMIC DNA]</scope>
    <source>
        <strain evidence="3">ATCC 10500 / CBS 375.48 / QM 6759 / NRRL 1006</strain>
    </source>
</reference>
<name>B8M1M9_TALSN</name>